<sequence length="106" mass="12322">MLRSISNNDSIRNMTEAAGLWWSDSDSDSDSNNLRNIVPNNTISNMDEVDDFSDNDSNIDNIRNIRSSNYENDVMDLLNVENNLTIESIFNEVENRYYINRNNENH</sequence>
<protein>
    <submittedName>
        <fullName evidence="1">Uncharacterized protein</fullName>
    </submittedName>
</protein>
<reference evidence="1 2" key="1">
    <citation type="submission" date="2023-01" db="EMBL/GenBank/DDBJ databases">
        <authorList>
            <person name="Whitehead M."/>
        </authorList>
    </citation>
    <scope>NUCLEOTIDE SEQUENCE [LARGE SCALE GENOMIC DNA]</scope>
</reference>
<evidence type="ECO:0000313" key="2">
    <source>
        <dbReference type="Proteomes" id="UP001160148"/>
    </source>
</evidence>
<dbReference type="Proteomes" id="UP001160148">
    <property type="component" value="Unassembled WGS sequence"/>
</dbReference>
<name>A0AAV0WC57_9HEMI</name>
<proteinExistence type="predicted"/>
<accession>A0AAV0WC57</accession>
<dbReference type="EMBL" id="CARXXK010000002">
    <property type="protein sequence ID" value="CAI6353416.1"/>
    <property type="molecule type" value="Genomic_DNA"/>
</dbReference>
<comment type="caution">
    <text evidence="1">The sequence shown here is derived from an EMBL/GenBank/DDBJ whole genome shotgun (WGS) entry which is preliminary data.</text>
</comment>
<organism evidence="1 2">
    <name type="scientific">Macrosiphum euphorbiae</name>
    <name type="common">potato aphid</name>
    <dbReference type="NCBI Taxonomy" id="13131"/>
    <lineage>
        <taxon>Eukaryota</taxon>
        <taxon>Metazoa</taxon>
        <taxon>Ecdysozoa</taxon>
        <taxon>Arthropoda</taxon>
        <taxon>Hexapoda</taxon>
        <taxon>Insecta</taxon>
        <taxon>Pterygota</taxon>
        <taxon>Neoptera</taxon>
        <taxon>Paraneoptera</taxon>
        <taxon>Hemiptera</taxon>
        <taxon>Sternorrhyncha</taxon>
        <taxon>Aphidomorpha</taxon>
        <taxon>Aphidoidea</taxon>
        <taxon>Aphididae</taxon>
        <taxon>Macrosiphini</taxon>
        <taxon>Macrosiphum</taxon>
    </lineage>
</organism>
<dbReference type="AlphaFoldDB" id="A0AAV0WC57"/>
<gene>
    <name evidence="1" type="ORF">MEUPH1_LOCUS9540</name>
</gene>
<keyword evidence="2" id="KW-1185">Reference proteome</keyword>
<evidence type="ECO:0000313" key="1">
    <source>
        <dbReference type="EMBL" id="CAI6353416.1"/>
    </source>
</evidence>